<evidence type="ECO:0000256" key="2">
    <source>
        <dbReference type="SAM" id="MobiDB-lite"/>
    </source>
</evidence>
<feature type="compositionally biased region" description="Basic residues" evidence="2">
    <location>
        <begin position="329"/>
        <end position="338"/>
    </location>
</feature>
<feature type="compositionally biased region" description="Basic and acidic residues" evidence="2">
    <location>
        <begin position="106"/>
        <end position="133"/>
    </location>
</feature>
<evidence type="ECO:0000313" key="4">
    <source>
        <dbReference type="Proteomes" id="UP001153269"/>
    </source>
</evidence>
<dbReference type="Proteomes" id="UP001153269">
    <property type="component" value="Unassembled WGS sequence"/>
</dbReference>
<keyword evidence="4" id="KW-1185">Reference proteome</keyword>
<accession>A0A9N7UDC6</accession>
<feature type="region of interest" description="Disordered" evidence="2">
    <location>
        <begin position="105"/>
        <end position="147"/>
    </location>
</feature>
<feature type="region of interest" description="Disordered" evidence="2">
    <location>
        <begin position="296"/>
        <end position="345"/>
    </location>
</feature>
<comment type="caution">
    <text evidence="3">The sequence shown here is derived from an EMBL/GenBank/DDBJ whole genome shotgun (WGS) entry which is preliminary data.</text>
</comment>
<dbReference type="InterPro" id="IPR018797">
    <property type="entry name" value="FAM98"/>
</dbReference>
<evidence type="ECO:0000313" key="3">
    <source>
        <dbReference type="EMBL" id="CAB1429335.1"/>
    </source>
</evidence>
<dbReference type="AlphaFoldDB" id="A0A9N7UDC6"/>
<dbReference type="PANTHER" id="PTHR31353">
    <property type="entry name" value="FAM98"/>
    <property type="match status" value="1"/>
</dbReference>
<comment type="similarity">
    <text evidence="1">Belongs to the FAM98 family.</text>
</comment>
<evidence type="ECO:0000256" key="1">
    <source>
        <dbReference type="ARBA" id="ARBA00007218"/>
    </source>
</evidence>
<protein>
    <submittedName>
        <fullName evidence="3">Uncharacterized protein</fullName>
    </submittedName>
</protein>
<sequence>MERSGGTVSAIKASGYPGSCCRTRCECDELPCPLLSWLSAELRRVCPELRDSVGTGNVLLVGELRTLLSDMFSPLTVLMSEVLDPNVLNKVTEFLVSELQAAHMIKRQESHPEEKTTGDESEKEQRVVDHSHEDEDEEEEDYSDKERRQAEMQAEWILVLHALNMDASSRFEDVLSEVESRLARLPCGAMMDPLLNANLRSEQWVRVKKIGQVLSKDYQSRWQMMTKRFQVTLESFGWGDNQKERRDALASVPPLESLAHSSRVSLSRLLAAREDQSFIEPIKAGKSTAVYKIRMGSVPDRGGRPGEIEPPMPVWGERSAKGNRGGRGGGHHHRRKFPDKKGKNL</sequence>
<dbReference type="GO" id="GO:0072669">
    <property type="term" value="C:tRNA-splicing ligase complex"/>
    <property type="evidence" value="ECO:0007669"/>
    <property type="project" value="TreeGrafter"/>
</dbReference>
<gene>
    <name evidence="3" type="ORF">PLEPLA_LOCUS17312</name>
</gene>
<dbReference type="Pfam" id="PF10239">
    <property type="entry name" value="DUF2465"/>
    <property type="match status" value="1"/>
</dbReference>
<proteinExistence type="inferred from homology"/>
<reference evidence="3" key="1">
    <citation type="submission" date="2020-03" db="EMBL/GenBank/DDBJ databases">
        <authorList>
            <person name="Weist P."/>
        </authorList>
    </citation>
    <scope>NUCLEOTIDE SEQUENCE</scope>
</reference>
<feature type="compositionally biased region" description="Acidic residues" evidence="2">
    <location>
        <begin position="134"/>
        <end position="143"/>
    </location>
</feature>
<organism evidence="3 4">
    <name type="scientific">Pleuronectes platessa</name>
    <name type="common">European plaice</name>
    <dbReference type="NCBI Taxonomy" id="8262"/>
    <lineage>
        <taxon>Eukaryota</taxon>
        <taxon>Metazoa</taxon>
        <taxon>Chordata</taxon>
        <taxon>Craniata</taxon>
        <taxon>Vertebrata</taxon>
        <taxon>Euteleostomi</taxon>
        <taxon>Actinopterygii</taxon>
        <taxon>Neopterygii</taxon>
        <taxon>Teleostei</taxon>
        <taxon>Neoteleostei</taxon>
        <taxon>Acanthomorphata</taxon>
        <taxon>Carangaria</taxon>
        <taxon>Pleuronectiformes</taxon>
        <taxon>Pleuronectoidei</taxon>
        <taxon>Pleuronectidae</taxon>
        <taxon>Pleuronectes</taxon>
    </lineage>
</organism>
<dbReference type="EMBL" id="CADEAL010001125">
    <property type="protein sequence ID" value="CAB1429335.1"/>
    <property type="molecule type" value="Genomic_DNA"/>
</dbReference>
<dbReference type="PANTHER" id="PTHR31353:SF5">
    <property type="entry name" value="IM:7138535"/>
    <property type="match status" value="1"/>
</dbReference>
<name>A0A9N7UDC6_PLEPL</name>